<evidence type="ECO:0000256" key="4">
    <source>
        <dbReference type="ARBA" id="ARBA00022553"/>
    </source>
</evidence>
<accession>A0ABV8Q5U8</accession>
<dbReference type="InterPro" id="IPR036097">
    <property type="entry name" value="HisK_dim/P_sf"/>
</dbReference>
<dbReference type="CDD" id="cd00075">
    <property type="entry name" value="HATPase"/>
    <property type="match status" value="1"/>
</dbReference>
<dbReference type="SMART" id="SM00387">
    <property type="entry name" value="HATPase_c"/>
    <property type="match status" value="1"/>
</dbReference>
<evidence type="ECO:0000256" key="8">
    <source>
        <dbReference type="SAM" id="Coils"/>
    </source>
</evidence>
<feature type="transmembrane region" description="Helical" evidence="9">
    <location>
        <begin position="6"/>
        <end position="29"/>
    </location>
</feature>
<dbReference type="PANTHER" id="PTHR43711:SF1">
    <property type="entry name" value="HISTIDINE KINASE 1"/>
    <property type="match status" value="1"/>
</dbReference>
<evidence type="ECO:0000256" key="3">
    <source>
        <dbReference type="ARBA" id="ARBA00012438"/>
    </source>
</evidence>
<dbReference type="InterPro" id="IPR003594">
    <property type="entry name" value="HATPase_dom"/>
</dbReference>
<keyword evidence="4" id="KW-0597">Phosphoprotein</keyword>
<dbReference type="EC" id="2.7.13.3" evidence="3"/>
<evidence type="ECO:0000256" key="2">
    <source>
        <dbReference type="ARBA" id="ARBA00004236"/>
    </source>
</evidence>
<dbReference type="PANTHER" id="PTHR43711">
    <property type="entry name" value="TWO-COMPONENT HISTIDINE KINASE"/>
    <property type="match status" value="1"/>
</dbReference>
<dbReference type="InterPro" id="IPR003661">
    <property type="entry name" value="HisK_dim/P_dom"/>
</dbReference>
<dbReference type="InterPro" id="IPR036890">
    <property type="entry name" value="HATPase_C_sf"/>
</dbReference>
<sequence>MLGLPQLLQIGATTLAATAVVTALTVLALRLGRRRGAGARAAIVLTGALLSVIVSTIAVATEMYLAAHDVVVLAWVIGVSAMLSMAATWIVTGRTARASVAALIDDTRRVGAGDVVGPTATGWREFDDVSAQLAESSRRLAEARAQIAELDAARRQFFAWISHDLRTPLAGMGAMAEALEAGTAPDPDAYVRVIRSKVHTVNQMVGDLFELSKLQTGTLELHPEPVVLLDLVSDAVADVQPIAAARRVAIAQDGIDGRVIWADPRELTRAIGNLLANSLRHAPGDSTVLIRADTVDDAQLVLSVIDQGPGVAAENLGRMFDVGWRADAARSSDPDGGAPAGAGLGLAIVRGIAEAHGGTVQARRTDAGFQLDLLLPTDRSPREG</sequence>
<keyword evidence="5" id="KW-0808">Transferase</keyword>
<dbReference type="Pfam" id="PF02518">
    <property type="entry name" value="HATPase_c"/>
    <property type="match status" value="1"/>
</dbReference>
<protein>
    <recommendedName>
        <fullName evidence="3">histidine kinase</fullName>
        <ecNumber evidence="3">2.7.13.3</ecNumber>
    </recommendedName>
</protein>
<keyword evidence="6 11" id="KW-0418">Kinase</keyword>
<dbReference type="GO" id="GO:0016301">
    <property type="term" value="F:kinase activity"/>
    <property type="evidence" value="ECO:0007669"/>
    <property type="project" value="UniProtKB-KW"/>
</dbReference>
<dbReference type="InterPro" id="IPR004358">
    <property type="entry name" value="Sig_transdc_His_kin-like_C"/>
</dbReference>
<dbReference type="CDD" id="cd00082">
    <property type="entry name" value="HisKA"/>
    <property type="match status" value="1"/>
</dbReference>
<keyword evidence="9" id="KW-0812">Transmembrane</keyword>
<comment type="subcellular location">
    <subcellularLocation>
        <location evidence="2">Cell membrane</location>
    </subcellularLocation>
</comment>
<dbReference type="PRINTS" id="PR00344">
    <property type="entry name" value="BCTRLSENSOR"/>
</dbReference>
<evidence type="ECO:0000313" key="12">
    <source>
        <dbReference type="Proteomes" id="UP001595900"/>
    </source>
</evidence>
<keyword evidence="7" id="KW-0902">Two-component regulatory system</keyword>
<dbReference type="Proteomes" id="UP001595900">
    <property type="component" value="Unassembled WGS sequence"/>
</dbReference>
<organism evidence="11 12">
    <name type="scientific">Gryllotalpicola reticulitermitis</name>
    <dbReference type="NCBI Taxonomy" id="1184153"/>
    <lineage>
        <taxon>Bacteria</taxon>
        <taxon>Bacillati</taxon>
        <taxon>Actinomycetota</taxon>
        <taxon>Actinomycetes</taxon>
        <taxon>Micrococcales</taxon>
        <taxon>Microbacteriaceae</taxon>
        <taxon>Gryllotalpicola</taxon>
    </lineage>
</organism>
<keyword evidence="12" id="KW-1185">Reference proteome</keyword>
<evidence type="ECO:0000259" key="10">
    <source>
        <dbReference type="PROSITE" id="PS50109"/>
    </source>
</evidence>
<keyword evidence="9" id="KW-1133">Transmembrane helix</keyword>
<evidence type="ECO:0000256" key="7">
    <source>
        <dbReference type="ARBA" id="ARBA00023012"/>
    </source>
</evidence>
<comment type="caution">
    <text evidence="11">The sequence shown here is derived from an EMBL/GenBank/DDBJ whole genome shotgun (WGS) entry which is preliminary data.</text>
</comment>
<feature type="transmembrane region" description="Helical" evidence="9">
    <location>
        <begin position="72"/>
        <end position="91"/>
    </location>
</feature>
<feature type="coiled-coil region" evidence="8">
    <location>
        <begin position="126"/>
        <end position="153"/>
    </location>
</feature>
<evidence type="ECO:0000256" key="1">
    <source>
        <dbReference type="ARBA" id="ARBA00000085"/>
    </source>
</evidence>
<keyword evidence="8" id="KW-0175">Coiled coil</keyword>
<dbReference type="Gene3D" id="3.30.565.10">
    <property type="entry name" value="Histidine kinase-like ATPase, C-terminal domain"/>
    <property type="match status" value="1"/>
</dbReference>
<dbReference type="InterPro" id="IPR005467">
    <property type="entry name" value="His_kinase_dom"/>
</dbReference>
<proteinExistence type="predicted"/>
<keyword evidence="9" id="KW-0472">Membrane</keyword>
<dbReference type="EMBL" id="JBHSCN010000003">
    <property type="protein sequence ID" value="MFC4242708.1"/>
    <property type="molecule type" value="Genomic_DNA"/>
</dbReference>
<gene>
    <name evidence="11" type="ORF">ACFOYW_04920</name>
</gene>
<dbReference type="Gene3D" id="1.10.287.130">
    <property type="match status" value="1"/>
</dbReference>
<evidence type="ECO:0000256" key="6">
    <source>
        <dbReference type="ARBA" id="ARBA00022777"/>
    </source>
</evidence>
<dbReference type="InterPro" id="IPR050736">
    <property type="entry name" value="Sensor_HK_Regulatory"/>
</dbReference>
<evidence type="ECO:0000256" key="9">
    <source>
        <dbReference type="SAM" id="Phobius"/>
    </source>
</evidence>
<comment type="catalytic activity">
    <reaction evidence="1">
        <text>ATP + protein L-histidine = ADP + protein N-phospho-L-histidine.</text>
        <dbReference type="EC" id="2.7.13.3"/>
    </reaction>
</comment>
<evidence type="ECO:0000313" key="11">
    <source>
        <dbReference type="EMBL" id="MFC4242708.1"/>
    </source>
</evidence>
<dbReference type="PROSITE" id="PS50109">
    <property type="entry name" value="HIS_KIN"/>
    <property type="match status" value="1"/>
</dbReference>
<dbReference type="Pfam" id="PF00512">
    <property type="entry name" value="HisKA"/>
    <property type="match status" value="1"/>
</dbReference>
<dbReference type="SUPFAM" id="SSF47384">
    <property type="entry name" value="Homodimeric domain of signal transducing histidine kinase"/>
    <property type="match status" value="1"/>
</dbReference>
<feature type="transmembrane region" description="Helical" evidence="9">
    <location>
        <begin position="41"/>
        <end position="60"/>
    </location>
</feature>
<feature type="domain" description="Histidine kinase" evidence="10">
    <location>
        <begin position="160"/>
        <end position="379"/>
    </location>
</feature>
<name>A0ABV8Q5U8_9MICO</name>
<dbReference type="SMART" id="SM00388">
    <property type="entry name" value="HisKA"/>
    <property type="match status" value="1"/>
</dbReference>
<dbReference type="RefSeq" id="WP_390227603.1">
    <property type="nucleotide sequence ID" value="NZ_JBHSCN010000003.1"/>
</dbReference>
<reference evidence="12" key="1">
    <citation type="journal article" date="2019" name="Int. J. Syst. Evol. Microbiol.">
        <title>The Global Catalogue of Microorganisms (GCM) 10K type strain sequencing project: providing services to taxonomists for standard genome sequencing and annotation.</title>
        <authorList>
            <consortium name="The Broad Institute Genomics Platform"/>
            <consortium name="The Broad Institute Genome Sequencing Center for Infectious Disease"/>
            <person name="Wu L."/>
            <person name="Ma J."/>
        </authorList>
    </citation>
    <scope>NUCLEOTIDE SEQUENCE [LARGE SCALE GENOMIC DNA]</scope>
    <source>
        <strain evidence="12">CGMCC 1.10363</strain>
    </source>
</reference>
<dbReference type="SUPFAM" id="SSF55874">
    <property type="entry name" value="ATPase domain of HSP90 chaperone/DNA topoisomerase II/histidine kinase"/>
    <property type="match status" value="1"/>
</dbReference>
<evidence type="ECO:0000256" key="5">
    <source>
        <dbReference type="ARBA" id="ARBA00022679"/>
    </source>
</evidence>